<feature type="chain" id="PRO_5046279570" evidence="4">
    <location>
        <begin position="28"/>
        <end position="276"/>
    </location>
</feature>
<keyword evidence="2" id="KW-0802">TPR repeat</keyword>
<dbReference type="Proteomes" id="UP001589906">
    <property type="component" value="Unassembled WGS sequence"/>
</dbReference>
<organism evidence="5 6">
    <name type="scientific">Brevundimonas balnearis</name>
    <dbReference type="NCBI Taxonomy" id="1572858"/>
    <lineage>
        <taxon>Bacteria</taxon>
        <taxon>Pseudomonadati</taxon>
        <taxon>Pseudomonadota</taxon>
        <taxon>Alphaproteobacteria</taxon>
        <taxon>Caulobacterales</taxon>
        <taxon>Caulobacteraceae</taxon>
        <taxon>Brevundimonas</taxon>
    </lineage>
</organism>
<protein>
    <submittedName>
        <fullName evidence="5">Tetratricopeptide repeat protein</fullName>
    </submittedName>
</protein>
<name>A0ABV6R2T3_9CAUL</name>
<sequence>MSRSPVNAATTLVAAVAILAAPGVAQAQAQDPAPPQAPGVAPRVPPAPASPERRAEMQRADALTRSVFWRGELETNPADVEAALNLADALIALGQAEQAAAVADAALLALPNHRDLLLMAGRAHIARGQAFYGVASLERARDLEPSDWRAWSLLGVAYQQVRRSADAEAAWAQGLVLAPDNPTLLANVAMARLTAGDPVEAEALLRRAVAQPGAGLKVSQNLALVLGLQGKTGEAEQLLRRNLPPDQADANLAWLRAQTGATGPQRPRTWDSLQGG</sequence>
<dbReference type="PANTHER" id="PTHR44227">
    <property type="match status" value="1"/>
</dbReference>
<reference evidence="5 6" key="1">
    <citation type="submission" date="2024-09" db="EMBL/GenBank/DDBJ databases">
        <authorList>
            <person name="Sun Q."/>
            <person name="Mori K."/>
        </authorList>
    </citation>
    <scope>NUCLEOTIDE SEQUENCE [LARGE SCALE GENOMIC DNA]</scope>
    <source>
        <strain evidence="5 6">NCAIM B.02621</strain>
    </source>
</reference>
<feature type="signal peptide" evidence="4">
    <location>
        <begin position="1"/>
        <end position="27"/>
    </location>
</feature>
<keyword evidence="1" id="KW-0677">Repeat</keyword>
<dbReference type="PIRSF" id="PIRSF035836">
    <property type="entry name" value="UCP035836"/>
    <property type="match status" value="1"/>
</dbReference>
<accession>A0ABV6R2T3</accession>
<comment type="caution">
    <text evidence="5">The sequence shown here is derived from an EMBL/GenBank/DDBJ whole genome shotgun (WGS) entry which is preliminary data.</text>
</comment>
<evidence type="ECO:0000313" key="6">
    <source>
        <dbReference type="Proteomes" id="UP001589906"/>
    </source>
</evidence>
<evidence type="ECO:0000256" key="1">
    <source>
        <dbReference type="ARBA" id="ARBA00022737"/>
    </source>
</evidence>
<proteinExistence type="predicted"/>
<keyword evidence="4" id="KW-0732">Signal</keyword>
<feature type="region of interest" description="Disordered" evidence="3">
    <location>
        <begin position="28"/>
        <end position="56"/>
    </location>
</feature>
<dbReference type="SMART" id="SM00028">
    <property type="entry name" value="TPR"/>
    <property type="match status" value="2"/>
</dbReference>
<dbReference type="SUPFAM" id="SSF48452">
    <property type="entry name" value="TPR-like"/>
    <property type="match status" value="1"/>
</dbReference>
<keyword evidence="6" id="KW-1185">Reference proteome</keyword>
<evidence type="ECO:0000256" key="3">
    <source>
        <dbReference type="SAM" id="MobiDB-lite"/>
    </source>
</evidence>
<gene>
    <name evidence="5" type="ORF">ACFFGE_08555</name>
</gene>
<feature type="compositionally biased region" description="Pro residues" evidence="3">
    <location>
        <begin position="32"/>
        <end position="49"/>
    </location>
</feature>
<dbReference type="InterPro" id="IPR052346">
    <property type="entry name" value="O-mannosyl-transferase_TMTC"/>
</dbReference>
<dbReference type="Gene3D" id="1.25.40.10">
    <property type="entry name" value="Tetratricopeptide repeat domain"/>
    <property type="match status" value="1"/>
</dbReference>
<evidence type="ECO:0000313" key="5">
    <source>
        <dbReference type="EMBL" id="MFC0633928.1"/>
    </source>
</evidence>
<dbReference type="InterPro" id="IPR014596">
    <property type="entry name" value="UCP035836"/>
</dbReference>
<evidence type="ECO:0000256" key="4">
    <source>
        <dbReference type="SAM" id="SignalP"/>
    </source>
</evidence>
<dbReference type="EMBL" id="JBHLSW010000005">
    <property type="protein sequence ID" value="MFC0633928.1"/>
    <property type="molecule type" value="Genomic_DNA"/>
</dbReference>
<dbReference type="PANTHER" id="PTHR44227:SF3">
    <property type="entry name" value="PROTEIN O-MANNOSYL-TRANSFERASE TMTC4"/>
    <property type="match status" value="1"/>
</dbReference>
<dbReference type="RefSeq" id="WP_376835894.1">
    <property type="nucleotide sequence ID" value="NZ_JBHLSW010000005.1"/>
</dbReference>
<dbReference type="InterPro" id="IPR011990">
    <property type="entry name" value="TPR-like_helical_dom_sf"/>
</dbReference>
<evidence type="ECO:0000256" key="2">
    <source>
        <dbReference type="ARBA" id="ARBA00022803"/>
    </source>
</evidence>
<dbReference type="InterPro" id="IPR019734">
    <property type="entry name" value="TPR_rpt"/>
</dbReference>
<dbReference type="Pfam" id="PF13432">
    <property type="entry name" value="TPR_16"/>
    <property type="match status" value="1"/>
</dbReference>